<comment type="caution">
    <text evidence="1">The sequence shown here is derived from an EMBL/GenBank/DDBJ whole genome shotgun (WGS) entry which is preliminary data.</text>
</comment>
<keyword evidence="2" id="KW-1185">Reference proteome</keyword>
<dbReference type="Proteomes" id="UP001140087">
    <property type="component" value="Unassembled WGS sequence"/>
</dbReference>
<evidence type="ECO:0000313" key="2">
    <source>
        <dbReference type="Proteomes" id="UP001140087"/>
    </source>
</evidence>
<gene>
    <name evidence="1" type="ORF">H4R21_005777</name>
</gene>
<evidence type="ECO:0000313" key="1">
    <source>
        <dbReference type="EMBL" id="KAJ2793730.1"/>
    </source>
</evidence>
<accession>A0ACC1KRP0</accession>
<protein>
    <submittedName>
        <fullName evidence="1">Uncharacterized protein</fullName>
    </submittedName>
</protein>
<dbReference type="EMBL" id="JANBUN010002768">
    <property type="protein sequence ID" value="KAJ2793730.1"/>
    <property type="molecule type" value="Genomic_DNA"/>
</dbReference>
<feature type="non-terminal residue" evidence="1">
    <location>
        <position position="1"/>
    </location>
</feature>
<name>A0ACC1KRP0_9FUNG</name>
<feature type="non-terminal residue" evidence="1">
    <location>
        <position position="110"/>
    </location>
</feature>
<sequence length="110" mass="12972">QRVGVRRAQRRVRVRRAVERKHRRPHVLVRPGPAHRHRHPVHQLPVRQQRRRLWLRLGRRIVGRLAVRLWQQHRPGPLVPVLRQRGPAVERLHLQPEPPDSPPAVAPAAL</sequence>
<reference evidence="1" key="1">
    <citation type="submission" date="2022-07" db="EMBL/GenBank/DDBJ databases">
        <title>Phylogenomic reconstructions and comparative analyses of Kickxellomycotina fungi.</title>
        <authorList>
            <person name="Reynolds N.K."/>
            <person name="Stajich J.E."/>
            <person name="Barry K."/>
            <person name="Grigoriev I.V."/>
            <person name="Crous P."/>
            <person name="Smith M.E."/>
        </authorList>
    </citation>
    <scope>NUCLEOTIDE SEQUENCE</scope>
    <source>
        <strain evidence="1">BCRC 34780</strain>
    </source>
</reference>
<organism evidence="1 2">
    <name type="scientific">Coemansia helicoidea</name>
    <dbReference type="NCBI Taxonomy" id="1286919"/>
    <lineage>
        <taxon>Eukaryota</taxon>
        <taxon>Fungi</taxon>
        <taxon>Fungi incertae sedis</taxon>
        <taxon>Zoopagomycota</taxon>
        <taxon>Kickxellomycotina</taxon>
        <taxon>Kickxellomycetes</taxon>
        <taxon>Kickxellales</taxon>
        <taxon>Kickxellaceae</taxon>
        <taxon>Coemansia</taxon>
    </lineage>
</organism>
<proteinExistence type="predicted"/>